<comment type="caution">
    <text evidence="1">The sequence shown here is derived from an EMBL/GenBank/DDBJ whole genome shotgun (WGS) entry which is preliminary data.</text>
</comment>
<evidence type="ECO:0000313" key="2">
    <source>
        <dbReference type="Proteomes" id="UP000198287"/>
    </source>
</evidence>
<organism evidence="1 2">
    <name type="scientific">Folsomia candida</name>
    <name type="common">Springtail</name>
    <dbReference type="NCBI Taxonomy" id="158441"/>
    <lineage>
        <taxon>Eukaryota</taxon>
        <taxon>Metazoa</taxon>
        <taxon>Ecdysozoa</taxon>
        <taxon>Arthropoda</taxon>
        <taxon>Hexapoda</taxon>
        <taxon>Collembola</taxon>
        <taxon>Entomobryomorpha</taxon>
        <taxon>Isotomoidea</taxon>
        <taxon>Isotomidae</taxon>
        <taxon>Proisotominae</taxon>
        <taxon>Folsomia</taxon>
    </lineage>
</organism>
<proteinExistence type="predicted"/>
<sequence length="209" mass="22772">MALQTDLQEAIDNAICELKEQWARDTDRILDRYFPPICAKVIESANSTKVQRQPIRYVIKYAVQLRKIGCSRPASALVAVQDGDLAGTGTPFQPLPLSGPGGSSKRLVLSTIWGVGRHALHAADWVTFSSSHKFPAAPLRPLGLPIQFDGGGTFTFIATLIIPYTPSPSNSYKSQHDSGCDVSNMVHSSPSLSAVLLHIHTRRFTTHLP</sequence>
<keyword evidence="2" id="KW-1185">Reference proteome</keyword>
<accession>A0A226E7Z8</accession>
<gene>
    <name evidence="1" type="ORF">Fcan01_11286</name>
</gene>
<name>A0A226E7Z8_FOLCA</name>
<dbReference type="AlphaFoldDB" id="A0A226E7Z8"/>
<evidence type="ECO:0000313" key="1">
    <source>
        <dbReference type="EMBL" id="OXA53662.1"/>
    </source>
</evidence>
<reference evidence="1 2" key="1">
    <citation type="submission" date="2015-12" db="EMBL/GenBank/DDBJ databases">
        <title>The genome of Folsomia candida.</title>
        <authorList>
            <person name="Faddeeva A."/>
            <person name="Derks M.F."/>
            <person name="Anvar Y."/>
            <person name="Smit S."/>
            <person name="Van Straalen N."/>
            <person name="Roelofs D."/>
        </authorList>
    </citation>
    <scope>NUCLEOTIDE SEQUENCE [LARGE SCALE GENOMIC DNA]</scope>
    <source>
        <strain evidence="1 2">VU population</strain>
        <tissue evidence="1">Whole body</tissue>
    </source>
</reference>
<dbReference type="Proteomes" id="UP000198287">
    <property type="component" value="Unassembled WGS sequence"/>
</dbReference>
<protein>
    <submittedName>
        <fullName evidence="1">Uncharacterized protein</fullName>
    </submittedName>
</protein>
<dbReference type="EMBL" id="LNIX01000005">
    <property type="protein sequence ID" value="OXA53662.1"/>
    <property type="molecule type" value="Genomic_DNA"/>
</dbReference>